<evidence type="ECO:0000256" key="1">
    <source>
        <dbReference type="SAM" id="Phobius"/>
    </source>
</evidence>
<feature type="transmembrane region" description="Helical" evidence="1">
    <location>
        <begin position="103"/>
        <end position="122"/>
    </location>
</feature>
<dbReference type="Proteomes" id="UP000886740">
    <property type="component" value="Unassembled WGS sequence"/>
</dbReference>
<reference evidence="2" key="2">
    <citation type="submission" date="2021-04" db="EMBL/GenBank/DDBJ databases">
        <authorList>
            <person name="Gilroy R."/>
        </authorList>
    </citation>
    <scope>NUCLEOTIDE SEQUENCE</scope>
    <source>
        <strain evidence="2">ChiGjej6B6-14162</strain>
    </source>
</reference>
<accession>A0A9D1XAP5</accession>
<feature type="transmembrane region" description="Helical" evidence="1">
    <location>
        <begin position="75"/>
        <end position="97"/>
    </location>
</feature>
<sequence>MDNNISHKGIIEKVEGDRVFVRITQQSACSGCHAKSMCTASEQKVKIVEVQARGEQFSVNEKVEVCARSSVGLKAVWWAFVLPLIGIVTVVVAGSVGGWRETWCGLAALGWLTLYYYVLYLFRDKFKRKFVFFLKRLNTVS</sequence>
<dbReference type="EMBL" id="DXEL01000044">
    <property type="protein sequence ID" value="HIX74540.1"/>
    <property type="molecule type" value="Genomic_DNA"/>
</dbReference>
<proteinExistence type="predicted"/>
<dbReference type="Pfam" id="PF04246">
    <property type="entry name" value="RseC_MucC"/>
    <property type="match status" value="1"/>
</dbReference>
<gene>
    <name evidence="2" type="ORF">H9977_05860</name>
</gene>
<dbReference type="AlphaFoldDB" id="A0A9D1XAP5"/>
<comment type="caution">
    <text evidence="2">The sequence shown here is derived from an EMBL/GenBank/DDBJ whole genome shotgun (WGS) entry which is preliminary data.</text>
</comment>
<protein>
    <submittedName>
        <fullName evidence="2">SoxR reducing system RseC family protein</fullName>
    </submittedName>
</protein>
<name>A0A9D1XAP5_9BACT</name>
<keyword evidence="1" id="KW-1133">Transmembrane helix</keyword>
<evidence type="ECO:0000313" key="2">
    <source>
        <dbReference type="EMBL" id="HIX74540.1"/>
    </source>
</evidence>
<keyword evidence="1" id="KW-0472">Membrane</keyword>
<keyword evidence="1" id="KW-0812">Transmembrane</keyword>
<reference evidence="2" key="1">
    <citation type="journal article" date="2021" name="PeerJ">
        <title>Extensive microbial diversity within the chicken gut microbiome revealed by metagenomics and culture.</title>
        <authorList>
            <person name="Gilroy R."/>
            <person name="Ravi A."/>
            <person name="Getino M."/>
            <person name="Pursley I."/>
            <person name="Horton D.L."/>
            <person name="Alikhan N.F."/>
            <person name="Baker D."/>
            <person name="Gharbi K."/>
            <person name="Hall N."/>
            <person name="Watson M."/>
            <person name="Adriaenssens E.M."/>
            <person name="Foster-Nyarko E."/>
            <person name="Jarju S."/>
            <person name="Secka A."/>
            <person name="Antonio M."/>
            <person name="Oren A."/>
            <person name="Chaudhuri R.R."/>
            <person name="La Ragione R."/>
            <person name="Hildebrand F."/>
            <person name="Pallen M.J."/>
        </authorList>
    </citation>
    <scope>NUCLEOTIDE SEQUENCE</scope>
    <source>
        <strain evidence="2">ChiGjej6B6-14162</strain>
    </source>
</reference>
<evidence type="ECO:0000313" key="3">
    <source>
        <dbReference type="Proteomes" id="UP000886740"/>
    </source>
</evidence>
<organism evidence="2 3">
    <name type="scientific">Candidatus Parabacteroides intestinipullorum</name>
    <dbReference type="NCBI Taxonomy" id="2838723"/>
    <lineage>
        <taxon>Bacteria</taxon>
        <taxon>Pseudomonadati</taxon>
        <taxon>Bacteroidota</taxon>
        <taxon>Bacteroidia</taxon>
        <taxon>Bacteroidales</taxon>
        <taxon>Tannerellaceae</taxon>
        <taxon>Parabacteroides</taxon>
    </lineage>
</organism>